<dbReference type="AlphaFoldDB" id="A0AAX2IRB7"/>
<protein>
    <submittedName>
        <fullName evidence="2">Uncharacterized protein</fullName>
    </submittedName>
</protein>
<proteinExistence type="predicted"/>
<dbReference type="EMBL" id="FUZE01000006">
    <property type="protein sequence ID" value="SKB68093.1"/>
    <property type="molecule type" value="Genomic_DNA"/>
</dbReference>
<keyword evidence="3" id="KW-1185">Reference proteome</keyword>
<accession>A0AAX2IRB7</accession>
<organism evidence="2 4">
    <name type="scientific">Chryseobacterium balustinum</name>
    <dbReference type="NCBI Taxonomy" id="246"/>
    <lineage>
        <taxon>Bacteria</taxon>
        <taxon>Pseudomonadati</taxon>
        <taxon>Bacteroidota</taxon>
        <taxon>Flavobacteriia</taxon>
        <taxon>Flavobacteriales</taxon>
        <taxon>Weeksellaceae</taxon>
        <taxon>Chryseobacterium group</taxon>
        <taxon>Chryseobacterium</taxon>
    </lineage>
</organism>
<dbReference type="KEGG" id="cbp:EB354_07570"/>
<dbReference type="Proteomes" id="UP000190669">
    <property type="component" value="Unassembled WGS sequence"/>
</dbReference>
<sequence>MVKYREKEVYEYDRAAGKYKLNVESKINDIELLNFYNNSNSGFANYLELKFDYFINKIELIDNFKFD</sequence>
<evidence type="ECO:0000313" key="2">
    <source>
        <dbReference type="EMBL" id="SQA91618.1"/>
    </source>
</evidence>
<evidence type="ECO:0000313" key="4">
    <source>
        <dbReference type="Proteomes" id="UP000251937"/>
    </source>
</evidence>
<evidence type="ECO:0000313" key="3">
    <source>
        <dbReference type="Proteomes" id="UP000190669"/>
    </source>
</evidence>
<dbReference type="Proteomes" id="UP000251937">
    <property type="component" value="Unassembled WGS sequence"/>
</dbReference>
<comment type="caution">
    <text evidence="2">The sequence shown here is derived from an EMBL/GenBank/DDBJ whole genome shotgun (WGS) entry which is preliminary data.</text>
</comment>
<gene>
    <name evidence="2" type="ORF">NCTC11212_03253</name>
    <name evidence="1" type="ORF">SAMN05421800_1062</name>
</gene>
<reference evidence="1 3" key="1">
    <citation type="submission" date="2017-02" db="EMBL/GenBank/DDBJ databases">
        <authorList>
            <person name="Varghese N."/>
            <person name="Submissions S."/>
        </authorList>
    </citation>
    <scope>NUCLEOTIDE SEQUENCE [LARGE SCALE GENOMIC DNA]</scope>
    <source>
        <strain evidence="1 3">DSM 16775</strain>
    </source>
</reference>
<evidence type="ECO:0000313" key="1">
    <source>
        <dbReference type="EMBL" id="SKB68093.1"/>
    </source>
</evidence>
<dbReference type="EMBL" id="UAVR01000015">
    <property type="protein sequence ID" value="SQA91618.1"/>
    <property type="molecule type" value="Genomic_DNA"/>
</dbReference>
<reference evidence="2 4" key="2">
    <citation type="submission" date="2018-06" db="EMBL/GenBank/DDBJ databases">
        <authorList>
            <consortium name="Pathogen Informatics"/>
            <person name="Doyle S."/>
        </authorList>
    </citation>
    <scope>NUCLEOTIDE SEQUENCE [LARGE SCALE GENOMIC DNA]</scope>
    <source>
        <strain evidence="2 4">NCTC11212</strain>
    </source>
</reference>
<name>A0AAX2IRB7_9FLAO</name>